<evidence type="ECO:0000256" key="3">
    <source>
        <dbReference type="SAM" id="Phobius"/>
    </source>
</evidence>
<dbReference type="InterPro" id="IPR000462">
    <property type="entry name" value="CDP-OH_P_trans"/>
</dbReference>
<dbReference type="GO" id="GO:0016780">
    <property type="term" value="F:phosphotransferase activity, for other substituted phosphate groups"/>
    <property type="evidence" value="ECO:0007669"/>
    <property type="project" value="InterPro"/>
</dbReference>
<evidence type="ECO:0000313" key="4">
    <source>
        <dbReference type="EMBL" id="SDP45701.1"/>
    </source>
</evidence>
<dbReference type="Gene3D" id="1.20.120.1760">
    <property type="match status" value="1"/>
</dbReference>
<dbReference type="InterPro" id="IPR017850">
    <property type="entry name" value="Alkaline_phosphatase_core_sf"/>
</dbReference>
<keyword evidence="3" id="KW-0812">Transmembrane</keyword>
<comment type="similarity">
    <text evidence="2">Belongs to the CDP-alcohol phosphatidyltransferase class-I family.</text>
</comment>
<dbReference type="Pfam" id="PF01066">
    <property type="entry name" value="CDP-OH_P_transf"/>
    <property type="match status" value="1"/>
</dbReference>
<dbReference type="InterPro" id="IPR048254">
    <property type="entry name" value="CDP_ALCOHOL_P_TRANSF_CS"/>
</dbReference>
<feature type="transmembrane region" description="Helical" evidence="3">
    <location>
        <begin position="68"/>
        <end position="85"/>
    </location>
</feature>
<keyword evidence="3" id="KW-0472">Membrane</keyword>
<dbReference type="Proteomes" id="UP000198741">
    <property type="component" value="Chromosome I"/>
</dbReference>
<dbReference type="InterPro" id="IPR043130">
    <property type="entry name" value="CDP-OH_PTrfase_TM_dom"/>
</dbReference>
<feature type="transmembrane region" description="Helical" evidence="3">
    <location>
        <begin position="257"/>
        <end position="276"/>
    </location>
</feature>
<name>A0A1H0SVG0_9ACTN</name>
<feature type="transmembrane region" description="Helical" evidence="3">
    <location>
        <begin position="207"/>
        <end position="228"/>
    </location>
</feature>
<organism evidence="4 5">
    <name type="scientific">Nakamurella panacisegetis</name>
    <dbReference type="NCBI Taxonomy" id="1090615"/>
    <lineage>
        <taxon>Bacteria</taxon>
        <taxon>Bacillati</taxon>
        <taxon>Actinomycetota</taxon>
        <taxon>Actinomycetes</taxon>
        <taxon>Nakamurellales</taxon>
        <taxon>Nakamurellaceae</taxon>
        <taxon>Nakamurella</taxon>
    </lineage>
</organism>
<dbReference type="Gene3D" id="3.40.720.10">
    <property type="entry name" value="Alkaline Phosphatase, subunit A"/>
    <property type="match status" value="1"/>
</dbReference>
<feature type="transmembrane region" description="Helical" evidence="3">
    <location>
        <begin position="402"/>
        <end position="422"/>
    </location>
</feature>
<feature type="transmembrane region" description="Helical" evidence="3">
    <location>
        <begin position="288"/>
        <end position="305"/>
    </location>
</feature>
<feature type="transmembrane region" description="Helical" evidence="3">
    <location>
        <begin position="37"/>
        <end position="56"/>
    </location>
</feature>
<evidence type="ECO:0000256" key="2">
    <source>
        <dbReference type="RuleBase" id="RU003750"/>
    </source>
</evidence>
<sequence length="787" mass="82993">MRKVQIGPIPAAVAGLAGQLTVLGVLAGSTGLHGPGWTVGIACGLTTVIALARGLIRSGAAGPGPADGVTLVRAALVGGVAAMVADSFTRAVPTPALVLLAVAALVLDAVDGRVARRTGTVSAVGARFDMEVDAFAILALSVYDVRFVGAPVLLIGAARYLFVAAGWWWPWLRQPAPPRYWCKVVAAIQGIALTLVASGALPRPAAVVVVLLALTLLTESFGRDVLWLGRHRRPGSGRAQPGGASGPVASRSRRQRWAAGVTTTGAILLVWFALLGPEQVDRLTPAQFTRIPIEGVALFGLVLLLPPRIGRAVATIVGVLLGLLTVVRILDMGFLAALDRPFDPVSDWSYLPPAVGVLTDSIGRFAGVAVVVLAAALVVAVCVFVPLAMRRLTGLVARRRRVSARVVTAGAALWVVAAAIGVQISGAPIASAGAAALAVEQVGQIRHSLQDEQTFSAAISSDPVAITPGGRLLTGLAGKDVIFAFVESYGQVAVQDSPFSPGVRAVLTAGSRSLQAAGFSSESAFLTSPTFGGISWLAHSTLQSGLWVDSQQRYDQLMASDRFTLSDAFRRAGWRTVGDVPSNDRDWPEGRTFYHYDQVYDVRNLGYRGPAFSYADMPDQYILARFRELELADPRHAPVMAEIDLVSSHTPWAPLPTTVDWNAIGDGSIFDGMPAKGQSPQAVWSRADQVGAAYGQSIRYSLTSLISFVQTYGDKNLVLVLLGDHQPATIVSGASAGHEVPITIIARDPAVTNRVAAWNWTPGLLPARNGPVWPMDAFRNRFLDAFD</sequence>
<feature type="transmembrane region" description="Helical" evidence="3">
    <location>
        <begin position="91"/>
        <end position="110"/>
    </location>
</feature>
<keyword evidence="5" id="KW-1185">Reference proteome</keyword>
<keyword evidence="1 2" id="KW-0808">Transferase</keyword>
<dbReference type="STRING" id="1090615.SAMN04515671_4315"/>
<evidence type="ECO:0000313" key="5">
    <source>
        <dbReference type="Proteomes" id="UP000198741"/>
    </source>
</evidence>
<protein>
    <submittedName>
        <fullName evidence="4">Phosphoglycerol transferase MdoB</fullName>
    </submittedName>
</protein>
<keyword evidence="3" id="KW-1133">Transmembrane helix</keyword>
<dbReference type="EMBL" id="LT629710">
    <property type="protein sequence ID" value="SDP45701.1"/>
    <property type="molecule type" value="Genomic_DNA"/>
</dbReference>
<dbReference type="GO" id="GO:0008654">
    <property type="term" value="P:phospholipid biosynthetic process"/>
    <property type="evidence" value="ECO:0007669"/>
    <property type="project" value="InterPro"/>
</dbReference>
<dbReference type="AlphaFoldDB" id="A0A1H0SVG0"/>
<feature type="transmembrane region" description="Helical" evidence="3">
    <location>
        <begin position="148"/>
        <end position="168"/>
    </location>
</feature>
<feature type="transmembrane region" description="Helical" evidence="3">
    <location>
        <begin position="312"/>
        <end position="338"/>
    </location>
</feature>
<proteinExistence type="inferred from homology"/>
<dbReference type="PROSITE" id="PS00379">
    <property type="entry name" value="CDP_ALCOHOL_P_TRANSF"/>
    <property type="match status" value="1"/>
</dbReference>
<reference evidence="4 5" key="1">
    <citation type="submission" date="2016-10" db="EMBL/GenBank/DDBJ databases">
        <authorList>
            <person name="de Groot N.N."/>
        </authorList>
    </citation>
    <scope>NUCLEOTIDE SEQUENCE [LARGE SCALE GENOMIC DNA]</scope>
    <source>
        <strain evidence="5">P4-7,KCTC 19426,CECT 7604</strain>
    </source>
</reference>
<evidence type="ECO:0000256" key="1">
    <source>
        <dbReference type="ARBA" id="ARBA00022679"/>
    </source>
</evidence>
<dbReference type="GO" id="GO:0016020">
    <property type="term" value="C:membrane"/>
    <property type="evidence" value="ECO:0007669"/>
    <property type="project" value="InterPro"/>
</dbReference>
<feature type="transmembrane region" description="Helical" evidence="3">
    <location>
        <begin position="365"/>
        <end position="390"/>
    </location>
</feature>
<gene>
    <name evidence="4" type="ORF">SAMN04515671_4315</name>
</gene>
<accession>A0A1H0SVG0</accession>
<dbReference type="RefSeq" id="WP_197676303.1">
    <property type="nucleotide sequence ID" value="NZ_LT629710.1"/>
</dbReference>